<dbReference type="Pfam" id="PF01553">
    <property type="entry name" value="Acyltransferase"/>
    <property type="match status" value="1"/>
</dbReference>
<accession>A0AAE3HLQ1</accession>
<dbReference type="SUPFAM" id="SSF69593">
    <property type="entry name" value="Glycerol-3-phosphate (1)-acyltransferase"/>
    <property type="match status" value="1"/>
</dbReference>
<dbReference type="EC" id="2.3.1.51" evidence="6"/>
<dbReference type="AlphaFoldDB" id="A0AAE3HLQ1"/>
<comment type="caution">
    <text evidence="6">The sequence shown here is derived from an EMBL/GenBank/DDBJ whole genome shotgun (WGS) entry which is preliminary data.</text>
</comment>
<evidence type="ECO:0000259" key="5">
    <source>
        <dbReference type="SMART" id="SM00563"/>
    </source>
</evidence>
<dbReference type="GO" id="GO:0003841">
    <property type="term" value="F:1-acylglycerol-3-phosphate O-acyltransferase activity"/>
    <property type="evidence" value="ECO:0007669"/>
    <property type="project" value="UniProtKB-EC"/>
</dbReference>
<protein>
    <submittedName>
        <fullName evidence="6">1-acyl-sn-glycerol-3-phosphate acyltransferase</fullName>
        <ecNumber evidence="6">2.3.1.51</ecNumber>
    </submittedName>
</protein>
<feature type="transmembrane region" description="Helical" evidence="4">
    <location>
        <begin position="6"/>
        <end position="29"/>
    </location>
</feature>
<evidence type="ECO:0000256" key="3">
    <source>
        <dbReference type="ARBA" id="ARBA00023315"/>
    </source>
</evidence>
<name>A0AAE3HLQ1_9GAMM</name>
<evidence type="ECO:0000313" key="7">
    <source>
        <dbReference type="Proteomes" id="UP001204445"/>
    </source>
</evidence>
<keyword evidence="4" id="KW-1133">Transmembrane helix</keyword>
<dbReference type="EMBL" id="JANUCT010000008">
    <property type="protein sequence ID" value="MCS3903421.1"/>
    <property type="molecule type" value="Genomic_DNA"/>
</dbReference>
<keyword evidence="4" id="KW-0812">Transmembrane</keyword>
<keyword evidence="4" id="KW-0472">Membrane</keyword>
<evidence type="ECO:0000256" key="2">
    <source>
        <dbReference type="ARBA" id="ARBA00022679"/>
    </source>
</evidence>
<evidence type="ECO:0000256" key="1">
    <source>
        <dbReference type="ARBA" id="ARBA00005189"/>
    </source>
</evidence>
<dbReference type="InterPro" id="IPR002123">
    <property type="entry name" value="Plipid/glycerol_acylTrfase"/>
</dbReference>
<gene>
    <name evidence="6" type="ORF">J2T55_001442</name>
</gene>
<evidence type="ECO:0000256" key="4">
    <source>
        <dbReference type="SAM" id="Phobius"/>
    </source>
</evidence>
<keyword evidence="7" id="KW-1185">Reference proteome</keyword>
<dbReference type="Proteomes" id="UP001204445">
    <property type="component" value="Unassembled WGS sequence"/>
</dbReference>
<feature type="domain" description="Phospholipid/glycerol acyltransferase" evidence="5">
    <location>
        <begin position="72"/>
        <end position="187"/>
    </location>
</feature>
<dbReference type="PANTHER" id="PTHR10434">
    <property type="entry name" value="1-ACYL-SN-GLYCEROL-3-PHOSPHATE ACYLTRANSFERASE"/>
    <property type="match status" value="1"/>
</dbReference>
<dbReference type="PANTHER" id="PTHR10434:SF40">
    <property type="entry name" value="1-ACYL-SN-GLYCEROL-3-PHOSPHATE ACYLTRANSFERASE"/>
    <property type="match status" value="1"/>
</dbReference>
<proteinExistence type="predicted"/>
<dbReference type="SMART" id="SM00563">
    <property type="entry name" value="PlsC"/>
    <property type="match status" value="1"/>
</dbReference>
<reference evidence="6" key="1">
    <citation type="submission" date="2022-08" db="EMBL/GenBank/DDBJ databases">
        <title>Genomic Encyclopedia of Type Strains, Phase III (KMG-III): the genomes of soil and plant-associated and newly described type strains.</title>
        <authorList>
            <person name="Whitman W."/>
        </authorList>
    </citation>
    <scope>NUCLEOTIDE SEQUENCE</scope>
    <source>
        <strain evidence="6">HMT 1</strain>
    </source>
</reference>
<dbReference type="CDD" id="cd07989">
    <property type="entry name" value="LPLAT_AGPAT-like"/>
    <property type="match status" value="1"/>
</dbReference>
<dbReference type="RefSeq" id="WP_259055176.1">
    <property type="nucleotide sequence ID" value="NZ_JANUCT010000008.1"/>
</dbReference>
<evidence type="ECO:0000313" key="6">
    <source>
        <dbReference type="EMBL" id="MCS3903421.1"/>
    </source>
</evidence>
<comment type="pathway">
    <text evidence="1">Lipid metabolism.</text>
</comment>
<sequence length="238" mass="26482">MLAAFRATLFYGGITAAMLIYTPLSLLILPLPYRLRYRIVTQWTHFALWWLKVTCGLDFEVHGREHLPDRPAIVMCKHQSAWETMAIQLIIDAPQVFILKKELLWIPLFGWGLASLRPIAIDRRNGFRATRQIVEQGKNRLAHGSWVVVFPEGTRVAPGESGKYLPGGGMLAEAADRPVVPVAHNAGHYWPKNSFAKKPGTIQVVIGPPIETDGKTAKQITQEAAAWIESQSRALVAG</sequence>
<keyword evidence="2 6" id="KW-0808">Transferase</keyword>
<organism evidence="6 7">
    <name type="scientific">Methylohalomonas lacus</name>
    <dbReference type="NCBI Taxonomy" id="398773"/>
    <lineage>
        <taxon>Bacteria</taxon>
        <taxon>Pseudomonadati</taxon>
        <taxon>Pseudomonadota</taxon>
        <taxon>Gammaproteobacteria</taxon>
        <taxon>Methylohalomonadales</taxon>
        <taxon>Methylohalomonadaceae</taxon>
        <taxon>Methylohalomonas</taxon>
    </lineage>
</organism>
<dbReference type="GO" id="GO:0006654">
    <property type="term" value="P:phosphatidic acid biosynthetic process"/>
    <property type="evidence" value="ECO:0007669"/>
    <property type="project" value="TreeGrafter"/>
</dbReference>
<keyword evidence="3 6" id="KW-0012">Acyltransferase</keyword>